<dbReference type="RefSeq" id="WP_189583505.1">
    <property type="nucleotide sequence ID" value="NZ_BMYV01000001.1"/>
</dbReference>
<evidence type="ECO:0000313" key="1">
    <source>
        <dbReference type="EMBL" id="GGX65764.1"/>
    </source>
</evidence>
<dbReference type="AlphaFoldDB" id="A0A918KJH4"/>
<sequence>MGDDLNFAQKFTRTAADGLAILAEMPDPRAKTDAPVVINMMTTVQRGAKRLRARNIYMGAQNVLTALHHETDDVLSGRIETLGSLVTEYARGLDDLLTQSQPAARAPLSVKDKWETARETLNALLPMADPDSADVLSRLMRASNSLDSGSADPAADNHQDADVLPFKQVDAQSEFVLDDDIEAVEDVALESITSERPSDLPLDLTEVTLAEAEPVHAPVRALVSATPIETENVALDAMMRDVIADALSVARSINRTISLSYDMGERTVSESVANDLRHRIGKALSQIIRQALTDDRVGHIDINLAGEQLHIMAGTTAMRVAIVPNATPRRKPLITTETEQGLRAQLDALLDPITFHETAS</sequence>
<protein>
    <submittedName>
        <fullName evidence="1">Uncharacterized protein</fullName>
    </submittedName>
</protein>
<organism evidence="1 2">
    <name type="scientific">Litorimonas cladophorae</name>
    <dbReference type="NCBI Taxonomy" id="1220491"/>
    <lineage>
        <taxon>Bacteria</taxon>
        <taxon>Pseudomonadati</taxon>
        <taxon>Pseudomonadota</taxon>
        <taxon>Alphaproteobacteria</taxon>
        <taxon>Maricaulales</taxon>
        <taxon>Robiginitomaculaceae</taxon>
    </lineage>
</organism>
<keyword evidence="2" id="KW-1185">Reference proteome</keyword>
<evidence type="ECO:0000313" key="2">
    <source>
        <dbReference type="Proteomes" id="UP000600865"/>
    </source>
</evidence>
<accession>A0A918KJH4</accession>
<proteinExistence type="predicted"/>
<dbReference type="EMBL" id="BMYV01000001">
    <property type="protein sequence ID" value="GGX65764.1"/>
    <property type="molecule type" value="Genomic_DNA"/>
</dbReference>
<gene>
    <name evidence="1" type="ORF">GCM10011309_15040</name>
</gene>
<comment type="caution">
    <text evidence="1">The sequence shown here is derived from an EMBL/GenBank/DDBJ whole genome shotgun (WGS) entry which is preliminary data.</text>
</comment>
<reference evidence="1 2" key="1">
    <citation type="journal article" date="2014" name="Int. J. Syst. Evol. Microbiol.">
        <title>Complete genome sequence of Corynebacterium casei LMG S-19264T (=DSM 44701T), isolated from a smear-ripened cheese.</title>
        <authorList>
            <consortium name="US DOE Joint Genome Institute (JGI-PGF)"/>
            <person name="Walter F."/>
            <person name="Albersmeier A."/>
            <person name="Kalinowski J."/>
            <person name="Ruckert C."/>
        </authorList>
    </citation>
    <scope>NUCLEOTIDE SEQUENCE [LARGE SCALE GENOMIC DNA]</scope>
    <source>
        <strain evidence="1 2">KCTC 23968</strain>
    </source>
</reference>
<name>A0A918KJH4_9PROT</name>
<dbReference type="Proteomes" id="UP000600865">
    <property type="component" value="Unassembled WGS sequence"/>
</dbReference>